<dbReference type="InterPro" id="IPR029016">
    <property type="entry name" value="GAF-like_dom_sf"/>
</dbReference>
<evidence type="ECO:0000259" key="1">
    <source>
        <dbReference type="Pfam" id="PF13185"/>
    </source>
</evidence>
<dbReference type="Proteomes" id="UP000564644">
    <property type="component" value="Unassembled WGS sequence"/>
</dbReference>
<dbReference type="InterPro" id="IPR003018">
    <property type="entry name" value="GAF"/>
</dbReference>
<evidence type="ECO:0000313" key="2">
    <source>
        <dbReference type="EMBL" id="MBB6731752.1"/>
    </source>
</evidence>
<dbReference type="Gene3D" id="3.30.450.40">
    <property type="match status" value="1"/>
</dbReference>
<feature type="domain" description="GAF" evidence="1">
    <location>
        <begin position="3"/>
        <end position="138"/>
    </location>
</feature>
<dbReference type="SUPFAM" id="SSF55781">
    <property type="entry name" value="GAF domain-like"/>
    <property type="match status" value="1"/>
</dbReference>
<dbReference type="Pfam" id="PF13185">
    <property type="entry name" value="GAF_2"/>
    <property type="match status" value="1"/>
</dbReference>
<evidence type="ECO:0000313" key="3">
    <source>
        <dbReference type="Proteomes" id="UP000564644"/>
    </source>
</evidence>
<gene>
    <name evidence="2" type="ORF">H7C18_12595</name>
</gene>
<organism evidence="2 3">
    <name type="scientific">Cohnella zeiphila</name>
    <dbReference type="NCBI Taxonomy" id="2761120"/>
    <lineage>
        <taxon>Bacteria</taxon>
        <taxon>Bacillati</taxon>
        <taxon>Bacillota</taxon>
        <taxon>Bacilli</taxon>
        <taxon>Bacillales</taxon>
        <taxon>Paenibacillaceae</taxon>
        <taxon>Cohnella</taxon>
    </lineage>
</organism>
<dbReference type="AlphaFoldDB" id="A0A7X0VVV0"/>
<proteinExistence type="predicted"/>
<name>A0A7X0VVV0_9BACL</name>
<dbReference type="RefSeq" id="WP_185129426.1">
    <property type="nucleotide sequence ID" value="NZ_JACJVO010000015.1"/>
</dbReference>
<sequence length="158" mass="17027">METIDERIDAELSDLREALASDVAAVAWLPDGRPQWAWWAASGCADDRYRMLSIRPGRGLEGSVLRVGRALALDDSHPDAVRKRQESALMNVERLVAAAACPIAAVGSPGVLMVGARSARRYTADDLLVLREAADRIGHWAEEAAAKSGSGIQILPRN</sequence>
<reference evidence="2 3" key="1">
    <citation type="submission" date="2020-08" db="EMBL/GenBank/DDBJ databases">
        <title>Cohnella phylogeny.</title>
        <authorList>
            <person name="Dunlap C."/>
        </authorList>
    </citation>
    <scope>NUCLEOTIDE SEQUENCE [LARGE SCALE GENOMIC DNA]</scope>
    <source>
        <strain evidence="2 3">CBP 2801</strain>
    </source>
</reference>
<keyword evidence="3" id="KW-1185">Reference proteome</keyword>
<protein>
    <submittedName>
        <fullName evidence="2">GAF domain-containing protein</fullName>
    </submittedName>
</protein>
<accession>A0A7X0VVV0</accession>
<comment type="caution">
    <text evidence="2">The sequence shown here is derived from an EMBL/GenBank/DDBJ whole genome shotgun (WGS) entry which is preliminary data.</text>
</comment>
<dbReference type="EMBL" id="JACJVO010000015">
    <property type="protein sequence ID" value="MBB6731752.1"/>
    <property type="molecule type" value="Genomic_DNA"/>
</dbReference>